<protein>
    <recommendedName>
        <fullName evidence="1">F-box associated beta-propeller type 3 domain-containing protein</fullName>
    </recommendedName>
</protein>
<gene>
    <name evidence="2" type="ORF">BVC80_117g14</name>
</gene>
<dbReference type="InterPro" id="IPR017451">
    <property type="entry name" value="F-box-assoc_interact_dom"/>
</dbReference>
<dbReference type="AlphaFoldDB" id="A0A200QR29"/>
<keyword evidence="3" id="KW-1185">Reference proteome</keyword>
<sequence length="155" mass="17906">MLNNPTPHLRGSTVPRLICFSIPHHGLVDDPINICNPITREYVILPSFNIEEEYKVYRKKNRSYRLQGRIVSGFGYHPSTKEYKVVRIYFDGNQFFGRVQVYTIGGGSGWRDKGEIPYSFPYYYSESPPQGILANGSLHWVDNEERIVAFDLAKE</sequence>
<organism evidence="2 3">
    <name type="scientific">Macleaya cordata</name>
    <name type="common">Five-seeded plume-poppy</name>
    <name type="synonym">Bocconia cordata</name>
    <dbReference type="NCBI Taxonomy" id="56857"/>
    <lineage>
        <taxon>Eukaryota</taxon>
        <taxon>Viridiplantae</taxon>
        <taxon>Streptophyta</taxon>
        <taxon>Embryophyta</taxon>
        <taxon>Tracheophyta</taxon>
        <taxon>Spermatophyta</taxon>
        <taxon>Magnoliopsida</taxon>
        <taxon>Ranunculales</taxon>
        <taxon>Papaveraceae</taxon>
        <taxon>Papaveroideae</taxon>
        <taxon>Macleaya</taxon>
    </lineage>
</organism>
<reference evidence="2 3" key="1">
    <citation type="journal article" date="2017" name="Mol. Plant">
        <title>The Genome of Medicinal Plant Macleaya cordata Provides New Insights into Benzylisoquinoline Alkaloids Metabolism.</title>
        <authorList>
            <person name="Liu X."/>
            <person name="Liu Y."/>
            <person name="Huang P."/>
            <person name="Ma Y."/>
            <person name="Qing Z."/>
            <person name="Tang Q."/>
            <person name="Cao H."/>
            <person name="Cheng P."/>
            <person name="Zheng Y."/>
            <person name="Yuan Z."/>
            <person name="Zhou Y."/>
            <person name="Liu J."/>
            <person name="Tang Z."/>
            <person name="Zhuo Y."/>
            <person name="Zhang Y."/>
            <person name="Yu L."/>
            <person name="Huang J."/>
            <person name="Yang P."/>
            <person name="Peng Q."/>
            <person name="Zhang J."/>
            <person name="Jiang W."/>
            <person name="Zhang Z."/>
            <person name="Lin K."/>
            <person name="Ro D.K."/>
            <person name="Chen X."/>
            <person name="Xiong X."/>
            <person name="Shang Y."/>
            <person name="Huang S."/>
            <person name="Zeng J."/>
        </authorList>
    </citation>
    <scope>NUCLEOTIDE SEQUENCE [LARGE SCALE GENOMIC DNA]</scope>
    <source>
        <strain evidence="3">cv. BLH2017</strain>
        <tissue evidence="2">Root</tissue>
    </source>
</reference>
<name>A0A200QR29_MACCD</name>
<dbReference type="Pfam" id="PF08268">
    <property type="entry name" value="FBA_3"/>
    <property type="match status" value="1"/>
</dbReference>
<accession>A0A200QR29</accession>
<feature type="domain" description="F-box associated beta-propeller type 3" evidence="1">
    <location>
        <begin position="13"/>
        <end position="155"/>
    </location>
</feature>
<dbReference type="InParanoid" id="A0A200QR29"/>
<evidence type="ECO:0000313" key="2">
    <source>
        <dbReference type="EMBL" id="OVA12934.1"/>
    </source>
</evidence>
<evidence type="ECO:0000259" key="1">
    <source>
        <dbReference type="Pfam" id="PF08268"/>
    </source>
</evidence>
<evidence type="ECO:0000313" key="3">
    <source>
        <dbReference type="Proteomes" id="UP000195402"/>
    </source>
</evidence>
<dbReference type="PANTHER" id="PTHR31111">
    <property type="entry name" value="BNAA05G37150D PROTEIN-RELATED"/>
    <property type="match status" value="1"/>
</dbReference>
<dbReference type="OrthoDB" id="1845276at2759"/>
<dbReference type="InterPro" id="IPR013187">
    <property type="entry name" value="F-box-assoc_dom_typ3"/>
</dbReference>
<dbReference type="Proteomes" id="UP000195402">
    <property type="component" value="Unassembled WGS sequence"/>
</dbReference>
<proteinExistence type="predicted"/>
<dbReference type="OMA" id="PINICNP"/>
<dbReference type="PANTHER" id="PTHR31111:SF136">
    <property type="entry name" value="F-BOX ASSOCIATED DOMAIN-CONTAINING PROTEIN"/>
    <property type="match status" value="1"/>
</dbReference>
<dbReference type="NCBIfam" id="TIGR01640">
    <property type="entry name" value="F_box_assoc_1"/>
    <property type="match status" value="1"/>
</dbReference>
<dbReference type="EMBL" id="MVGT01001330">
    <property type="protein sequence ID" value="OVA12934.1"/>
    <property type="molecule type" value="Genomic_DNA"/>
</dbReference>
<comment type="caution">
    <text evidence="2">The sequence shown here is derived from an EMBL/GenBank/DDBJ whole genome shotgun (WGS) entry which is preliminary data.</text>
</comment>